<keyword evidence="6 8" id="KW-1133">Transmembrane helix</keyword>
<feature type="transmembrane region" description="Helical" evidence="8">
    <location>
        <begin position="370"/>
        <end position="389"/>
    </location>
</feature>
<evidence type="ECO:0000256" key="8">
    <source>
        <dbReference type="SAM" id="Phobius"/>
    </source>
</evidence>
<dbReference type="GO" id="GO:0015648">
    <property type="term" value="F:lipid-linked peptidoglycan transporter activity"/>
    <property type="evidence" value="ECO:0007669"/>
    <property type="project" value="TreeGrafter"/>
</dbReference>
<feature type="transmembrane region" description="Helical" evidence="8">
    <location>
        <begin position="246"/>
        <end position="266"/>
    </location>
</feature>
<keyword evidence="2" id="KW-1003">Cell membrane</keyword>
<dbReference type="PANTHER" id="PTHR47019">
    <property type="entry name" value="LIPID II FLIPPASE MURJ"/>
    <property type="match status" value="1"/>
</dbReference>
<dbReference type="GO" id="GO:0009252">
    <property type="term" value="P:peptidoglycan biosynthetic process"/>
    <property type="evidence" value="ECO:0007669"/>
    <property type="project" value="UniProtKB-KW"/>
</dbReference>
<gene>
    <name evidence="9" type="ORF">UX60_C0033G0003</name>
</gene>
<evidence type="ECO:0000256" key="4">
    <source>
        <dbReference type="ARBA" id="ARBA00022960"/>
    </source>
</evidence>
<dbReference type="GO" id="GO:0005886">
    <property type="term" value="C:plasma membrane"/>
    <property type="evidence" value="ECO:0007669"/>
    <property type="project" value="UniProtKB-SubCell"/>
</dbReference>
<dbReference type="EMBL" id="LCMV01000033">
    <property type="protein sequence ID" value="KKU43177.1"/>
    <property type="molecule type" value="Genomic_DNA"/>
</dbReference>
<sequence length="537" mass="59606">MSPIRRISSLFWGSHNLKQAVGILFVTVLISNVLGLARNVIIANRVGVTYGTIGQLDSYYAAFVLPDLFYNFLIVGALATAVLPLLVKIDTEGDDKEFWRTFNILISTGFTVIVGAMIILYIAMPYLLPLIVTGFDASTMKTTVELARVLLLSPLFFTISQLSSSALQAKRHFTTPAIAPIIYNIAIICGALLIPQYGLSVLVAGVIVGASAHFLVQLPMLWRLGWKFNFSLGFKHDRVRHVLKVMIPRAIALTGNQMLLLAFYHLGSRLESGTIAVYRLTDDLQTAPVLLLANTLAMAVLPDFARHIAKDDHVEFRELVGKTIRLIIFIFVPVTIFLLIFSRPIINLYISVGHSINPLETEWAVRTFRYFILSLPFQGSVLVLARSYFARSDTVRPTIFSLISIAVAWLSAVWLVRLTDLGPAALSAAFSVGSIINALLLWFSLGLPFSVLWKDSDSRQNFLAIFFGGVFSGAVMFVCYKVFTVLAPILLEGPSSQNLFVIFASLFCGLATYGIWAKLFNLEQWQLIRITRHSTEK</sequence>
<evidence type="ECO:0000256" key="3">
    <source>
        <dbReference type="ARBA" id="ARBA00022692"/>
    </source>
</evidence>
<feature type="transmembrane region" description="Helical" evidence="8">
    <location>
        <begin position="499"/>
        <end position="520"/>
    </location>
</feature>
<dbReference type="GO" id="GO:0034204">
    <property type="term" value="P:lipid translocation"/>
    <property type="evidence" value="ECO:0007669"/>
    <property type="project" value="TreeGrafter"/>
</dbReference>
<feature type="transmembrane region" description="Helical" evidence="8">
    <location>
        <begin position="177"/>
        <end position="195"/>
    </location>
</feature>
<comment type="subcellular location">
    <subcellularLocation>
        <location evidence="1">Cell membrane</location>
        <topology evidence="1">Multi-pass membrane protein</topology>
    </subcellularLocation>
</comment>
<feature type="transmembrane region" description="Helical" evidence="8">
    <location>
        <begin position="462"/>
        <end position="487"/>
    </location>
</feature>
<evidence type="ECO:0000256" key="7">
    <source>
        <dbReference type="ARBA" id="ARBA00023136"/>
    </source>
</evidence>
<dbReference type="InterPro" id="IPR051050">
    <property type="entry name" value="Lipid_II_flippase_MurJ/MviN"/>
</dbReference>
<comment type="caution">
    <text evidence="9">The sequence shown here is derived from an EMBL/GenBank/DDBJ whole genome shotgun (WGS) entry which is preliminary data.</text>
</comment>
<dbReference type="CDD" id="cd13123">
    <property type="entry name" value="MATE_MurJ_like"/>
    <property type="match status" value="1"/>
</dbReference>
<dbReference type="Pfam" id="PF03023">
    <property type="entry name" value="MurJ"/>
    <property type="match status" value="1"/>
</dbReference>
<feature type="transmembrane region" description="Helical" evidence="8">
    <location>
        <begin position="21"/>
        <end position="41"/>
    </location>
</feature>
<feature type="transmembrane region" description="Helical" evidence="8">
    <location>
        <begin position="428"/>
        <end position="450"/>
    </location>
</feature>
<dbReference type="PANTHER" id="PTHR47019:SF1">
    <property type="entry name" value="LIPID II FLIPPASE MURJ"/>
    <property type="match status" value="1"/>
</dbReference>
<feature type="transmembrane region" description="Helical" evidence="8">
    <location>
        <begin position="68"/>
        <end position="89"/>
    </location>
</feature>
<evidence type="ECO:0000313" key="10">
    <source>
        <dbReference type="Proteomes" id="UP000034487"/>
    </source>
</evidence>
<evidence type="ECO:0000256" key="5">
    <source>
        <dbReference type="ARBA" id="ARBA00022984"/>
    </source>
</evidence>
<dbReference type="AlphaFoldDB" id="A0A0G1QEF0"/>
<protein>
    <submittedName>
        <fullName evidence="9">Virulence factor MviN</fullName>
    </submittedName>
</protein>
<dbReference type="Proteomes" id="UP000034487">
    <property type="component" value="Unassembled WGS sequence"/>
</dbReference>
<feature type="transmembrane region" description="Helical" evidence="8">
    <location>
        <begin position="101"/>
        <end position="126"/>
    </location>
</feature>
<keyword evidence="4" id="KW-0133">Cell shape</keyword>
<dbReference type="GO" id="GO:0008360">
    <property type="term" value="P:regulation of cell shape"/>
    <property type="evidence" value="ECO:0007669"/>
    <property type="project" value="UniProtKB-KW"/>
</dbReference>
<dbReference type="PRINTS" id="PR01806">
    <property type="entry name" value="VIRFACTRMVIN"/>
</dbReference>
<evidence type="ECO:0000256" key="1">
    <source>
        <dbReference type="ARBA" id="ARBA00004651"/>
    </source>
</evidence>
<keyword evidence="7 8" id="KW-0472">Membrane</keyword>
<feature type="transmembrane region" description="Helical" evidence="8">
    <location>
        <begin position="326"/>
        <end position="350"/>
    </location>
</feature>
<organism evidence="9 10">
    <name type="scientific">Berkelbacteria bacterium GW2011_GWA2_46_7</name>
    <dbReference type="NCBI Taxonomy" id="1618335"/>
    <lineage>
        <taxon>Bacteria</taxon>
        <taxon>Candidatus Berkelbacteria</taxon>
    </lineage>
</organism>
<accession>A0A0G1QEF0</accession>
<evidence type="ECO:0000256" key="2">
    <source>
        <dbReference type="ARBA" id="ARBA00022475"/>
    </source>
</evidence>
<keyword evidence="3 8" id="KW-0812">Transmembrane</keyword>
<keyword evidence="5" id="KW-0573">Peptidoglycan synthesis</keyword>
<dbReference type="InterPro" id="IPR004268">
    <property type="entry name" value="MurJ"/>
</dbReference>
<feature type="transmembrane region" description="Helical" evidence="8">
    <location>
        <begin position="201"/>
        <end position="225"/>
    </location>
</feature>
<feature type="transmembrane region" description="Helical" evidence="8">
    <location>
        <begin position="398"/>
        <end position="416"/>
    </location>
</feature>
<proteinExistence type="predicted"/>
<name>A0A0G1QEF0_9BACT</name>
<evidence type="ECO:0000256" key="6">
    <source>
        <dbReference type="ARBA" id="ARBA00022989"/>
    </source>
</evidence>
<evidence type="ECO:0000313" key="9">
    <source>
        <dbReference type="EMBL" id="KKU43177.1"/>
    </source>
</evidence>
<reference evidence="9 10" key="1">
    <citation type="journal article" date="2015" name="Nature">
        <title>rRNA introns, odd ribosomes, and small enigmatic genomes across a large radiation of phyla.</title>
        <authorList>
            <person name="Brown C.T."/>
            <person name="Hug L.A."/>
            <person name="Thomas B.C."/>
            <person name="Sharon I."/>
            <person name="Castelle C.J."/>
            <person name="Singh A."/>
            <person name="Wilkins M.J."/>
            <person name="Williams K.H."/>
            <person name="Banfield J.F."/>
        </authorList>
    </citation>
    <scope>NUCLEOTIDE SEQUENCE [LARGE SCALE GENOMIC DNA]</scope>
</reference>